<feature type="region of interest" description="Disordered" evidence="1">
    <location>
        <begin position="1"/>
        <end position="59"/>
    </location>
</feature>
<gene>
    <name evidence="2" type="ORF">GFSPODELE1_LOCUS6898</name>
</gene>
<name>A0ABP1DL11_9APHY</name>
<evidence type="ECO:0000313" key="3">
    <source>
        <dbReference type="Proteomes" id="UP001497453"/>
    </source>
</evidence>
<dbReference type="Proteomes" id="UP001497453">
    <property type="component" value="Chromosome 5"/>
</dbReference>
<evidence type="ECO:0000256" key="1">
    <source>
        <dbReference type="SAM" id="MobiDB-lite"/>
    </source>
</evidence>
<keyword evidence="3" id="KW-1185">Reference proteome</keyword>
<sequence length="615" mass="69005">MVGPSKRPIDDVASDGSSGRPSKRIRSEHADDVSSSSVPPRISDISAVRPPKRPVDDLEADTSLYVFLEPNKKIRLATSVDSTSKQLGNKQSDNTSAIGHLEPEPLVEGDKPSDSPAGFGDSSGTANHVQSGETTPSDQLKTNTHKALLLPVELHDMILQHLWDSDLTCNWRRTLRSCAHACSRWRAAALPHVFRVVACGRTRLKRLSALIHANPDIATWIRRIRFYGRSLPYQDEWLKLLMNVVEDRERWIYQFPSTFGVPLPNLRVFELFGFARLSPRHEDLEAFARWIPQLAKLESVEEFNLLRGQMCSNSMTAIVRAFPNLVRVDLGLVDFTAPNFAVLRNESVANGDDGEDSTTPCTLATTDAVKAVEPSTPVPAVAVEAGVLDALPDNTEDPHSSHEDSKQPVQFPLFHPPPLLQSFSIENTRTEYPQFDLTLLRDWLCPKSLNRSLKSLKISVNIDDRTLAKLISDLGASPALESLSIFTGDGIDYLIECRLDLSTLSNLTDICLHAHELLLQDDHVEGMRYVLSQLNARRLRRLSIVIGFPDGFDSLAGTDAYIAERFEDLDQFIIEVYEDDFRVLEKVRKEVEEMFPLMMKRGILRVDSWDVPYLY</sequence>
<feature type="compositionally biased region" description="Polar residues" evidence="1">
    <location>
        <begin position="80"/>
        <end position="97"/>
    </location>
</feature>
<evidence type="ECO:0008006" key="4">
    <source>
        <dbReference type="Google" id="ProtNLM"/>
    </source>
</evidence>
<proteinExistence type="predicted"/>
<feature type="compositionally biased region" description="Polar residues" evidence="1">
    <location>
        <begin position="122"/>
        <end position="142"/>
    </location>
</feature>
<reference evidence="3" key="1">
    <citation type="submission" date="2024-04" db="EMBL/GenBank/DDBJ databases">
        <authorList>
            <person name="Shaw F."/>
            <person name="Minotto A."/>
        </authorList>
    </citation>
    <scope>NUCLEOTIDE SEQUENCE [LARGE SCALE GENOMIC DNA]</scope>
</reference>
<organism evidence="2 3">
    <name type="scientific">Somion occarium</name>
    <dbReference type="NCBI Taxonomy" id="3059160"/>
    <lineage>
        <taxon>Eukaryota</taxon>
        <taxon>Fungi</taxon>
        <taxon>Dikarya</taxon>
        <taxon>Basidiomycota</taxon>
        <taxon>Agaricomycotina</taxon>
        <taxon>Agaricomycetes</taxon>
        <taxon>Polyporales</taxon>
        <taxon>Cerrenaceae</taxon>
        <taxon>Somion</taxon>
    </lineage>
</organism>
<dbReference type="SUPFAM" id="SSF52047">
    <property type="entry name" value="RNI-like"/>
    <property type="match status" value="1"/>
</dbReference>
<dbReference type="EMBL" id="OZ037948">
    <property type="protein sequence ID" value="CAL1708546.1"/>
    <property type="molecule type" value="Genomic_DNA"/>
</dbReference>
<feature type="region of interest" description="Disordered" evidence="1">
    <location>
        <begin position="80"/>
        <end position="142"/>
    </location>
</feature>
<protein>
    <recommendedName>
        <fullName evidence="4">F-box domain-containing protein</fullName>
    </recommendedName>
</protein>
<evidence type="ECO:0000313" key="2">
    <source>
        <dbReference type="EMBL" id="CAL1708546.1"/>
    </source>
</evidence>
<accession>A0ABP1DL11</accession>